<evidence type="ECO:0000313" key="13">
    <source>
        <dbReference type="EMBL" id="CAG8951881.1"/>
    </source>
</evidence>
<dbReference type="InterPro" id="IPR037363">
    <property type="entry name" value="Sec13/Seh1_fam"/>
</dbReference>
<evidence type="ECO:0000256" key="12">
    <source>
        <dbReference type="SAM" id="MobiDB-lite"/>
    </source>
</evidence>
<keyword evidence="5" id="KW-0677">Repeat</keyword>
<dbReference type="SMART" id="SM00320">
    <property type="entry name" value="WD40"/>
    <property type="match status" value="4"/>
</dbReference>
<dbReference type="AlphaFoldDB" id="A0A9N9KR23"/>
<dbReference type="GO" id="GO:1904263">
    <property type="term" value="P:positive regulation of TORC1 signaling"/>
    <property type="evidence" value="ECO:0007669"/>
    <property type="project" value="TreeGrafter"/>
</dbReference>
<evidence type="ECO:0000313" key="14">
    <source>
        <dbReference type="EMBL" id="CAG8961182.1"/>
    </source>
</evidence>
<dbReference type="SUPFAM" id="SSF50978">
    <property type="entry name" value="WD40 repeat-like"/>
    <property type="match status" value="1"/>
</dbReference>
<dbReference type="PROSITE" id="PS50082">
    <property type="entry name" value="WD_REPEATS_2"/>
    <property type="match status" value="2"/>
</dbReference>
<evidence type="ECO:0000256" key="11">
    <source>
        <dbReference type="PROSITE-ProRule" id="PRU00221"/>
    </source>
</evidence>
<evidence type="ECO:0008006" key="16">
    <source>
        <dbReference type="Google" id="ProtNLM"/>
    </source>
</evidence>
<dbReference type="Proteomes" id="UP000696280">
    <property type="component" value="Unassembled WGS sequence"/>
</dbReference>
<evidence type="ECO:0000256" key="1">
    <source>
        <dbReference type="ARBA" id="ARBA00004567"/>
    </source>
</evidence>
<evidence type="ECO:0000256" key="3">
    <source>
        <dbReference type="ARBA" id="ARBA00022448"/>
    </source>
</evidence>
<dbReference type="InterPro" id="IPR015943">
    <property type="entry name" value="WD40/YVTN_repeat-like_dom_sf"/>
</dbReference>
<protein>
    <recommendedName>
        <fullName evidence="16">WD40 repeat-like protein</fullName>
    </recommendedName>
</protein>
<dbReference type="PANTHER" id="PTHR11024">
    <property type="entry name" value="NUCLEAR PORE COMPLEX PROTEIN SEC13 / SEH1 FAMILY MEMBER"/>
    <property type="match status" value="1"/>
</dbReference>
<feature type="region of interest" description="Disordered" evidence="12">
    <location>
        <begin position="319"/>
        <end position="361"/>
    </location>
</feature>
<dbReference type="GO" id="GO:0005198">
    <property type="term" value="F:structural molecule activity"/>
    <property type="evidence" value="ECO:0007669"/>
    <property type="project" value="InterPro"/>
</dbReference>
<evidence type="ECO:0000256" key="2">
    <source>
        <dbReference type="ARBA" id="ARBA00010102"/>
    </source>
</evidence>
<dbReference type="GO" id="GO:0034198">
    <property type="term" value="P:cellular response to amino acid starvation"/>
    <property type="evidence" value="ECO:0007669"/>
    <property type="project" value="TreeGrafter"/>
</dbReference>
<comment type="caution">
    <text evidence="13">The sequence shown here is derived from an EMBL/GenBank/DDBJ whole genome shotgun (WGS) entry which is preliminary data.</text>
</comment>
<sequence>MSPMMDPDPVDNDIYKEQEGFVLIQHGHRDMVEATAFNHYGTRFASGSVDGKIKVYNRHRDGSWVICDTWGAHTSEILEIQWLPPTLHPNLIASIGSDGKFKLWVEDPTLPPGKGRRFNSHNNKPVWQLAPLARAPYLSFAIKHNPETRHTYIALINRNATLIIYENEEPENMENWVEVDKVNIPDKPTRGDEVSFKVAFDPNLEPCYKAVRQGVQRDSLAVIVASMNKVSIWRTKEISHSVSLGSSSSKELYCAADLKGHKGLVRDVAWAPGSIRGFDIVATACRDGFVRVFHLTTPAKGDKEARSKDFTKIPEASTVVAQRSPENPSRSMPSGIGAGLANTRPGTTAGHRNSEHHSKAGEVPLLANEVSRLETNRTPVWRVEFDGDGKVLGSTGDDGKVAFWRSEPSGAWSKSAELGMTRSPPLPMS</sequence>
<dbReference type="GO" id="GO:0015031">
    <property type="term" value="P:protein transport"/>
    <property type="evidence" value="ECO:0007669"/>
    <property type="project" value="UniProtKB-KW"/>
</dbReference>
<dbReference type="GO" id="GO:0051028">
    <property type="term" value="P:mRNA transport"/>
    <property type="evidence" value="ECO:0007669"/>
    <property type="project" value="UniProtKB-KW"/>
</dbReference>
<evidence type="ECO:0000256" key="9">
    <source>
        <dbReference type="ARBA" id="ARBA00023132"/>
    </source>
</evidence>
<feature type="repeat" description="WD" evidence="11">
    <location>
        <begin position="373"/>
        <end position="404"/>
    </location>
</feature>
<evidence type="ECO:0000256" key="7">
    <source>
        <dbReference type="ARBA" id="ARBA00022927"/>
    </source>
</evidence>
<keyword evidence="3" id="KW-0813">Transport</keyword>
<evidence type="ECO:0000256" key="5">
    <source>
        <dbReference type="ARBA" id="ARBA00022737"/>
    </source>
</evidence>
<evidence type="ECO:0000313" key="15">
    <source>
        <dbReference type="Proteomes" id="UP000696280"/>
    </source>
</evidence>
<keyword evidence="6" id="KW-0509">mRNA transport</keyword>
<dbReference type="Gene3D" id="2.130.10.10">
    <property type="entry name" value="YVTN repeat-like/Quinoprotein amine dehydrogenase"/>
    <property type="match status" value="1"/>
</dbReference>
<feature type="repeat" description="WD" evidence="11">
    <location>
        <begin position="25"/>
        <end position="57"/>
    </location>
</feature>
<evidence type="ECO:0000256" key="8">
    <source>
        <dbReference type="ARBA" id="ARBA00023010"/>
    </source>
</evidence>
<comment type="similarity">
    <text evidence="2">Belongs to the WD repeat SEC13 family.</text>
</comment>
<dbReference type="Pfam" id="PF00400">
    <property type="entry name" value="WD40"/>
    <property type="match status" value="3"/>
</dbReference>
<keyword evidence="4 11" id="KW-0853">WD repeat</keyword>
<gene>
    <name evidence="14" type="ORF">HYFRA_00002724</name>
    <name evidence="13" type="ORF">HYFRA_00005684</name>
</gene>
<dbReference type="GO" id="GO:0035859">
    <property type="term" value="C:Seh1-associated complex"/>
    <property type="evidence" value="ECO:0007669"/>
    <property type="project" value="TreeGrafter"/>
</dbReference>
<comment type="subcellular location">
    <subcellularLocation>
        <location evidence="1">Nucleus</location>
        <location evidence="1">Nuclear pore complex</location>
    </subcellularLocation>
</comment>
<dbReference type="InterPro" id="IPR036322">
    <property type="entry name" value="WD40_repeat_dom_sf"/>
</dbReference>
<dbReference type="InterPro" id="IPR001680">
    <property type="entry name" value="WD40_rpt"/>
</dbReference>
<evidence type="ECO:0000256" key="6">
    <source>
        <dbReference type="ARBA" id="ARBA00022816"/>
    </source>
</evidence>
<keyword evidence="15" id="KW-1185">Reference proteome</keyword>
<keyword evidence="9" id="KW-0906">Nuclear pore complex</keyword>
<reference evidence="13" key="1">
    <citation type="submission" date="2021-07" db="EMBL/GenBank/DDBJ databases">
        <authorList>
            <person name="Durling M."/>
        </authorList>
    </citation>
    <scope>NUCLEOTIDE SEQUENCE</scope>
</reference>
<feature type="region of interest" description="Disordered" evidence="12">
    <location>
        <begin position="409"/>
        <end position="429"/>
    </location>
</feature>
<dbReference type="EMBL" id="CAJVRL010000044">
    <property type="protein sequence ID" value="CAG8951881.1"/>
    <property type="molecule type" value="Genomic_DNA"/>
</dbReference>
<keyword evidence="10" id="KW-0539">Nucleus</keyword>
<proteinExistence type="inferred from homology"/>
<dbReference type="EMBL" id="CAJVRL010000103">
    <property type="protein sequence ID" value="CAG8961182.1"/>
    <property type="molecule type" value="Genomic_DNA"/>
</dbReference>
<dbReference type="GO" id="GO:0031080">
    <property type="term" value="C:nuclear pore outer ring"/>
    <property type="evidence" value="ECO:0007669"/>
    <property type="project" value="TreeGrafter"/>
</dbReference>
<dbReference type="PANTHER" id="PTHR11024:SF3">
    <property type="entry name" value="NUCLEOPORIN SEH1"/>
    <property type="match status" value="1"/>
</dbReference>
<keyword evidence="8" id="KW-0811">Translocation</keyword>
<organism evidence="13 15">
    <name type="scientific">Hymenoscyphus fraxineus</name>
    <dbReference type="NCBI Taxonomy" id="746836"/>
    <lineage>
        <taxon>Eukaryota</taxon>
        <taxon>Fungi</taxon>
        <taxon>Dikarya</taxon>
        <taxon>Ascomycota</taxon>
        <taxon>Pezizomycotina</taxon>
        <taxon>Leotiomycetes</taxon>
        <taxon>Helotiales</taxon>
        <taxon>Helotiaceae</taxon>
        <taxon>Hymenoscyphus</taxon>
    </lineage>
</organism>
<evidence type="ECO:0000256" key="10">
    <source>
        <dbReference type="ARBA" id="ARBA00023242"/>
    </source>
</evidence>
<keyword evidence="7" id="KW-0653">Protein transport</keyword>
<evidence type="ECO:0000256" key="4">
    <source>
        <dbReference type="ARBA" id="ARBA00022574"/>
    </source>
</evidence>
<accession>A0A9N9KR23</accession>
<name>A0A9N9KR23_9HELO</name>
<feature type="compositionally biased region" description="Polar residues" evidence="12">
    <location>
        <begin position="319"/>
        <end position="332"/>
    </location>
</feature>